<keyword evidence="1" id="KW-0812">Transmembrane</keyword>
<dbReference type="BioCyc" id="IAGG583356:GHAH-447-MONOMER"/>
<feature type="transmembrane region" description="Helical" evidence="1">
    <location>
        <begin position="96"/>
        <end position="113"/>
    </location>
</feature>
<proteinExistence type="predicted"/>
<dbReference type="KEGG" id="iag:Igag_0444"/>
<evidence type="ECO:0008006" key="4">
    <source>
        <dbReference type="Google" id="ProtNLM"/>
    </source>
</evidence>
<dbReference type="AlphaFoldDB" id="E0SRK7"/>
<keyword evidence="3" id="KW-1185">Reference proteome</keyword>
<evidence type="ECO:0000313" key="3">
    <source>
        <dbReference type="Proteomes" id="UP000001304"/>
    </source>
</evidence>
<organism evidence="2 3">
    <name type="scientific">Ignisphaera aggregans (strain DSM 17230 / JCM 13409 / AQ1.S1)</name>
    <dbReference type="NCBI Taxonomy" id="583356"/>
    <lineage>
        <taxon>Archaea</taxon>
        <taxon>Thermoproteota</taxon>
        <taxon>Thermoprotei</taxon>
        <taxon>Desulfurococcales</taxon>
        <taxon>Desulfurococcaceae</taxon>
        <taxon>Ignisphaera</taxon>
    </lineage>
</organism>
<reference evidence="2 3" key="1">
    <citation type="journal article" date="2010" name="Stand. Genomic Sci.">
        <title>Complete genome sequence of Ignisphaera aggregans type strain (AQ1.S1).</title>
        <authorList>
            <person name="Goker M."/>
            <person name="Held B."/>
            <person name="Lapidus A."/>
            <person name="Nolan M."/>
            <person name="Spring S."/>
            <person name="Yasawong M."/>
            <person name="Lucas S."/>
            <person name="Glavina Del Rio T."/>
            <person name="Tice H."/>
            <person name="Cheng J.F."/>
            <person name="Goodwin L."/>
            <person name="Tapia R."/>
            <person name="Pitluck S."/>
            <person name="Liolios K."/>
            <person name="Ivanova N."/>
            <person name="Mavromatis K."/>
            <person name="Mikhailova N."/>
            <person name="Pati A."/>
            <person name="Chen A."/>
            <person name="Palaniappan K."/>
            <person name="Brambilla E."/>
            <person name="Land M."/>
            <person name="Hauser L."/>
            <person name="Chang Y.J."/>
            <person name="Jeffries C.D."/>
            <person name="Brettin T."/>
            <person name="Detter J.C."/>
            <person name="Han C."/>
            <person name="Rohde M."/>
            <person name="Sikorski J."/>
            <person name="Woyke T."/>
            <person name="Bristow J."/>
            <person name="Eisen J.A."/>
            <person name="Markowitz V."/>
            <person name="Hugenholtz P."/>
            <person name="Kyrpides N.C."/>
            <person name="Klenk H.P."/>
        </authorList>
    </citation>
    <scope>NUCLEOTIDE SEQUENCE [LARGE SCALE GENOMIC DNA]</scope>
    <source>
        <strain evidence="3">DSM 17230 / JCM 13409 / AQ1.S1</strain>
    </source>
</reference>
<dbReference type="Proteomes" id="UP000001304">
    <property type="component" value="Chromosome"/>
</dbReference>
<dbReference type="InterPro" id="IPR045275">
    <property type="entry name" value="MscS_archaea/bacteria_type"/>
</dbReference>
<evidence type="ECO:0000256" key="1">
    <source>
        <dbReference type="SAM" id="Phobius"/>
    </source>
</evidence>
<accession>E0SRK7</accession>
<name>E0SRK7_IGNAA</name>
<feature type="transmembrane region" description="Helical" evidence="1">
    <location>
        <begin position="68"/>
        <end position="90"/>
    </location>
</feature>
<dbReference type="PANTHER" id="PTHR30221">
    <property type="entry name" value="SMALL-CONDUCTANCE MECHANOSENSITIVE CHANNEL"/>
    <property type="match status" value="1"/>
</dbReference>
<sequence>MEYCSCNIVIYSGVNLDSLNITLPIPLDVLLYIALAITIIVVVYTITKRALSSLRIKGKISRRVEETGKMIALIATMIIVIPMLLSSVFAIAEVKWITMAILLIMIFIGIYSLRNSLENSISFLFIVSSGIINDGDNVRIEFGGKSYEGTAILKEGEYMLLKTDHGNYIYIPYSIVLKSVIIKMVQSHIMAKLYIHGQGIDIEKLVNDISNIIKKSSKYIDKTNISIKPVEVDDESVTLLLEADIANPRKINECYEELIKIITREVPYRASIEIIR</sequence>
<dbReference type="GO" id="GO:0008381">
    <property type="term" value="F:mechanosensitive monoatomic ion channel activity"/>
    <property type="evidence" value="ECO:0007669"/>
    <property type="project" value="InterPro"/>
</dbReference>
<keyword evidence="1" id="KW-0472">Membrane</keyword>
<evidence type="ECO:0000313" key="2">
    <source>
        <dbReference type="EMBL" id="ADM27282.1"/>
    </source>
</evidence>
<keyword evidence="1" id="KW-1133">Transmembrane helix</keyword>
<feature type="transmembrane region" description="Helical" evidence="1">
    <location>
        <begin position="29"/>
        <end position="47"/>
    </location>
</feature>
<dbReference type="EMBL" id="CP002098">
    <property type="protein sequence ID" value="ADM27282.1"/>
    <property type="molecule type" value="Genomic_DNA"/>
</dbReference>
<dbReference type="HOGENOM" id="CLU_1006879_0_0_2"/>
<protein>
    <recommendedName>
        <fullName evidence="4">Mechanosensitive ion channel</fullName>
    </recommendedName>
</protein>
<dbReference type="PANTHER" id="PTHR30221:SF1">
    <property type="entry name" value="SMALL-CONDUCTANCE MECHANOSENSITIVE CHANNEL"/>
    <property type="match status" value="1"/>
</dbReference>
<gene>
    <name evidence="2" type="ordered locus">Igag_0444</name>
</gene>
<dbReference type="STRING" id="583356.Igag_0444"/>